<protein>
    <submittedName>
        <fullName evidence="2">Uncharacterized protein</fullName>
    </submittedName>
</protein>
<comment type="caution">
    <text evidence="2">The sequence shown here is derived from an EMBL/GenBank/DDBJ whole genome shotgun (WGS) entry which is preliminary data.</text>
</comment>
<evidence type="ECO:0000313" key="2">
    <source>
        <dbReference type="EMBL" id="KAK9941843.1"/>
    </source>
</evidence>
<name>A0AAW1XYN4_RUBAR</name>
<sequence length="147" mass="16457">MPVENRRRKRKSLCSSIITSITVVPVPSCASTRLSAPPPLQTCRAESNPCPVHKMTSPLLCPVTPQLLFRRSMSPMLHRPRRQPLTPSSNQTAPPAPHLFSTPPSIKAVPSSSHCRGEPFHRRPSSSRRAGRIFHCHCRRLNRYAQP</sequence>
<evidence type="ECO:0000256" key="1">
    <source>
        <dbReference type="SAM" id="MobiDB-lite"/>
    </source>
</evidence>
<proteinExistence type="predicted"/>
<gene>
    <name evidence="2" type="ORF">M0R45_007536</name>
</gene>
<dbReference type="AlphaFoldDB" id="A0AAW1XYN4"/>
<reference evidence="2 3" key="1">
    <citation type="journal article" date="2023" name="G3 (Bethesda)">
        <title>A chromosome-length genome assembly and annotation of blackberry (Rubus argutus, cv. 'Hillquist').</title>
        <authorList>
            <person name="Bruna T."/>
            <person name="Aryal R."/>
            <person name="Dudchenko O."/>
            <person name="Sargent D.J."/>
            <person name="Mead D."/>
            <person name="Buti M."/>
            <person name="Cavallini A."/>
            <person name="Hytonen T."/>
            <person name="Andres J."/>
            <person name="Pham M."/>
            <person name="Weisz D."/>
            <person name="Mascagni F."/>
            <person name="Usai G."/>
            <person name="Natali L."/>
            <person name="Bassil N."/>
            <person name="Fernandez G.E."/>
            <person name="Lomsadze A."/>
            <person name="Armour M."/>
            <person name="Olukolu B."/>
            <person name="Poorten T."/>
            <person name="Britton C."/>
            <person name="Davik J."/>
            <person name="Ashrafi H."/>
            <person name="Aiden E.L."/>
            <person name="Borodovsky M."/>
            <person name="Worthington M."/>
        </authorList>
    </citation>
    <scope>NUCLEOTIDE SEQUENCE [LARGE SCALE GENOMIC DNA]</scope>
    <source>
        <strain evidence="2">PI 553951</strain>
    </source>
</reference>
<dbReference type="EMBL" id="JBEDUW010000002">
    <property type="protein sequence ID" value="KAK9941843.1"/>
    <property type="molecule type" value="Genomic_DNA"/>
</dbReference>
<organism evidence="2 3">
    <name type="scientific">Rubus argutus</name>
    <name type="common">Southern blackberry</name>
    <dbReference type="NCBI Taxonomy" id="59490"/>
    <lineage>
        <taxon>Eukaryota</taxon>
        <taxon>Viridiplantae</taxon>
        <taxon>Streptophyta</taxon>
        <taxon>Embryophyta</taxon>
        <taxon>Tracheophyta</taxon>
        <taxon>Spermatophyta</taxon>
        <taxon>Magnoliopsida</taxon>
        <taxon>eudicotyledons</taxon>
        <taxon>Gunneridae</taxon>
        <taxon>Pentapetalae</taxon>
        <taxon>rosids</taxon>
        <taxon>fabids</taxon>
        <taxon>Rosales</taxon>
        <taxon>Rosaceae</taxon>
        <taxon>Rosoideae</taxon>
        <taxon>Rosoideae incertae sedis</taxon>
        <taxon>Rubus</taxon>
    </lineage>
</organism>
<dbReference type="Proteomes" id="UP001457282">
    <property type="component" value="Unassembled WGS sequence"/>
</dbReference>
<keyword evidence="3" id="KW-1185">Reference proteome</keyword>
<feature type="region of interest" description="Disordered" evidence="1">
    <location>
        <begin position="75"/>
        <end position="126"/>
    </location>
</feature>
<evidence type="ECO:0000313" key="3">
    <source>
        <dbReference type="Proteomes" id="UP001457282"/>
    </source>
</evidence>
<accession>A0AAW1XYN4</accession>